<feature type="compositionally biased region" description="Basic and acidic residues" evidence="1">
    <location>
        <begin position="1"/>
        <end position="28"/>
    </location>
</feature>
<dbReference type="Proteomes" id="UP000237000">
    <property type="component" value="Unassembled WGS sequence"/>
</dbReference>
<gene>
    <name evidence="2" type="ORF">TorRG33x02_060940</name>
</gene>
<feature type="region of interest" description="Disordered" evidence="1">
    <location>
        <begin position="1"/>
        <end position="33"/>
    </location>
</feature>
<evidence type="ECO:0000313" key="2">
    <source>
        <dbReference type="EMBL" id="PON98020.1"/>
    </source>
</evidence>
<comment type="caution">
    <text evidence="2">The sequence shown here is derived from an EMBL/GenBank/DDBJ whole genome shotgun (WGS) entry which is preliminary data.</text>
</comment>
<dbReference type="InterPro" id="IPR036047">
    <property type="entry name" value="F-box-like_dom_sf"/>
</dbReference>
<keyword evidence="3" id="KW-1185">Reference proteome</keyword>
<accession>A0A2P5FJP9</accession>
<dbReference type="STRING" id="63057.A0A2P5FJP9"/>
<dbReference type="AlphaFoldDB" id="A0A2P5FJP9"/>
<dbReference type="PANTHER" id="PTHR47149:SF1">
    <property type="entry name" value="F-BOX PROTEIN RMF"/>
    <property type="match status" value="1"/>
</dbReference>
<proteinExistence type="predicted"/>
<dbReference type="GO" id="GO:0061458">
    <property type="term" value="P:reproductive system development"/>
    <property type="evidence" value="ECO:0007669"/>
    <property type="project" value="TreeGrafter"/>
</dbReference>
<dbReference type="PANTHER" id="PTHR47149">
    <property type="entry name" value="F-BOX PROTEIN RMF"/>
    <property type="match status" value="1"/>
</dbReference>
<dbReference type="EMBL" id="JXTC01000027">
    <property type="protein sequence ID" value="PON98020.1"/>
    <property type="molecule type" value="Genomic_DNA"/>
</dbReference>
<protein>
    <submittedName>
        <fullName evidence="2">F-box domain containing protein</fullName>
    </submittedName>
</protein>
<dbReference type="OrthoDB" id="8062037at2759"/>
<dbReference type="SUPFAM" id="SSF81383">
    <property type="entry name" value="F-box domain"/>
    <property type="match status" value="1"/>
</dbReference>
<sequence>MERRLRSLGREPEKAVKRKRELDSEPQRPLRRPLRRAKAICSCSSPSPSSTFLNAHSTFSWFEKDLWTEIAKFLDGRSLVMLSAASQWFHRVIMEDSIWKYVCLRDLQVAATCHSSFKWIDLYASAFGMDQSLSVYLLLMSWDGIENKIGLE</sequence>
<dbReference type="GO" id="GO:0005634">
    <property type="term" value="C:nucleus"/>
    <property type="evidence" value="ECO:0007669"/>
    <property type="project" value="TreeGrafter"/>
</dbReference>
<dbReference type="InParanoid" id="A0A2P5FJP9"/>
<evidence type="ECO:0000313" key="3">
    <source>
        <dbReference type="Proteomes" id="UP000237000"/>
    </source>
</evidence>
<evidence type="ECO:0000256" key="1">
    <source>
        <dbReference type="SAM" id="MobiDB-lite"/>
    </source>
</evidence>
<dbReference type="Gene3D" id="1.20.1280.50">
    <property type="match status" value="1"/>
</dbReference>
<reference evidence="3" key="1">
    <citation type="submission" date="2016-06" db="EMBL/GenBank/DDBJ databases">
        <title>Parallel loss of symbiosis genes in relatives of nitrogen-fixing non-legume Parasponia.</title>
        <authorList>
            <person name="Van Velzen R."/>
            <person name="Holmer R."/>
            <person name="Bu F."/>
            <person name="Rutten L."/>
            <person name="Van Zeijl A."/>
            <person name="Liu W."/>
            <person name="Santuari L."/>
            <person name="Cao Q."/>
            <person name="Sharma T."/>
            <person name="Shen D."/>
            <person name="Roswanjaya Y."/>
            <person name="Wardhani T."/>
            <person name="Kalhor M.S."/>
            <person name="Jansen J."/>
            <person name="Van den Hoogen J."/>
            <person name="Gungor B."/>
            <person name="Hartog M."/>
            <person name="Hontelez J."/>
            <person name="Verver J."/>
            <person name="Yang W.-C."/>
            <person name="Schijlen E."/>
            <person name="Repin R."/>
            <person name="Schilthuizen M."/>
            <person name="Schranz E."/>
            <person name="Heidstra R."/>
            <person name="Miyata K."/>
            <person name="Fedorova E."/>
            <person name="Kohlen W."/>
            <person name="Bisseling T."/>
            <person name="Smit S."/>
            <person name="Geurts R."/>
        </authorList>
    </citation>
    <scope>NUCLEOTIDE SEQUENCE [LARGE SCALE GENOMIC DNA]</scope>
    <source>
        <strain evidence="3">cv. RG33-2</strain>
    </source>
</reference>
<organism evidence="2 3">
    <name type="scientific">Trema orientale</name>
    <name type="common">Charcoal tree</name>
    <name type="synonym">Celtis orientalis</name>
    <dbReference type="NCBI Taxonomy" id="63057"/>
    <lineage>
        <taxon>Eukaryota</taxon>
        <taxon>Viridiplantae</taxon>
        <taxon>Streptophyta</taxon>
        <taxon>Embryophyta</taxon>
        <taxon>Tracheophyta</taxon>
        <taxon>Spermatophyta</taxon>
        <taxon>Magnoliopsida</taxon>
        <taxon>eudicotyledons</taxon>
        <taxon>Gunneridae</taxon>
        <taxon>Pentapetalae</taxon>
        <taxon>rosids</taxon>
        <taxon>fabids</taxon>
        <taxon>Rosales</taxon>
        <taxon>Cannabaceae</taxon>
        <taxon>Trema</taxon>
    </lineage>
</organism>
<name>A0A2P5FJP9_TREOI</name>